<dbReference type="EMBL" id="ARYL01000013">
    <property type="protein sequence ID" value="KDA02578.1"/>
    <property type="molecule type" value="Genomic_DNA"/>
</dbReference>
<comment type="caution">
    <text evidence="5">The sequence shown here is derived from an EMBL/GenBank/DDBJ whole genome shotgun (WGS) entry which is preliminary data.</text>
</comment>
<keyword evidence="3" id="KW-0067">ATP-binding</keyword>
<dbReference type="InterPro" id="IPR045455">
    <property type="entry name" value="NrS-1_pol-like_helicase"/>
</dbReference>
<keyword evidence="1" id="KW-0547">Nucleotide-binding</keyword>
<dbReference type="InterPro" id="IPR006500">
    <property type="entry name" value="Helicase_put_C_phage/plasmid"/>
</dbReference>
<gene>
    <name evidence="5" type="ORF">HOC_10169</name>
</gene>
<feature type="domain" description="SF3 helicase" evidence="4">
    <location>
        <begin position="295"/>
        <end position="455"/>
    </location>
</feature>
<dbReference type="GO" id="GO:0016787">
    <property type="term" value="F:hydrolase activity"/>
    <property type="evidence" value="ECO:0007669"/>
    <property type="project" value="UniProtKB-KW"/>
</dbReference>
<sequence>MSFDKITYDGADLHEWLQLADPSVVDMQTVISCIKHAGAGCDGAKQMAFRFCAEIGYRYFGNEAYFYDDFDHMWECSVEPDDPRELAQEQISAMKADILDMELSDNHALKIEEFVRERQLVITALQSWLDKPRTDEMNRLADKRPWPVNIAYTVKHGAANAALFLHKRPFPVISSDNILYSFEGGRYVAKDDAIMAAEVRRTDPTNALDVDHVRKLVTGIHHKTSVSARPFQWIGNTADQPQDVVIFKNGLLDLDTGKLLLHDGQYFATGLPSHDFDPLAECPQFMKLLDQLDPSFHQTLQEWFGYCLAGDTSAHKFAVFVGIRRSGKSTLLRVLQNLVGAELSHSGMLADLGNDFGLEGCVGKRLLAIPDAHDVSGQGGARGKALERLKSIVGEDDVSINRKGVAIYAARLPIKITMVCNKMPSFIDESGALSSRMLIFNFEKSVEGNEDRALANKLEAEMSGIANWALIGLGRLMENGMQFTQGIAGRQAALDAAMSQSPAARFAEEHLEVTKADEDFVTMNEVYRAYREFAVDQGLSGGERRSQSKLKDDLIAALPGIRYAQRRVDKKQTYGLIGIKSVSLADPFNL</sequence>
<dbReference type="InterPro" id="IPR014015">
    <property type="entry name" value="Helicase_SF3_DNA-vir"/>
</dbReference>
<dbReference type="PROSITE" id="PS51206">
    <property type="entry name" value="SF3_HELICASE_1"/>
    <property type="match status" value="1"/>
</dbReference>
<dbReference type="AlphaFoldDB" id="A0A059G7W2"/>
<dbReference type="InterPro" id="IPR027417">
    <property type="entry name" value="P-loop_NTPase"/>
</dbReference>
<protein>
    <submittedName>
        <fullName evidence="5">NTP-binding protein</fullName>
    </submittedName>
</protein>
<dbReference type="Gene3D" id="3.40.50.300">
    <property type="entry name" value="P-loop containing nucleotide triphosphate hydrolases"/>
    <property type="match status" value="1"/>
</dbReference>
<evidence type="ECO:0000256" key="1">
    <source>
        <dbReference type="ARBA" id="ARBA00022741"/>
    </source>
</evidence>
<organism evidence="5 6">
    <name type="scientific">Hyphomonas oceanitis SCH89</name>
    <dbReference type="NCBI Taxonomy" id="1280953"/>
    <lineage>
        <taxon>Bacteria</taxon>
        <taxon>Pseudomonadati</taxon>
        <taxon>Pseudomonadota</taxon>
        <taxon>Alphaproteobacteria</taxon>
        <taxon>Hyphomonadales</taxon>
        <taxon>Hyphomonadaceae</taxon>
        <taxon>Hyphomonas</taxon>
    </lineage>
</organism>
<dbReference type="NCBIfam" id="TIGR01613">
    <property type="entry name" value="primase_Cterm"/>
    <property type="match status" value="1"/>
</dbReference>
<keyword evidence="6" id="KW-1185">Reference proteome</keyword>
<dbReference type="OrthoDB" id="9763644at2"/>
<evidence type="ECO:0000313" key="6">
    <source>
        <dbReference type="Proteomes" id="UP000024942"/>
    </source>
</evidence>
<dbReference type="PANTHER" id="PTHR35372:SF2">
    <property type="entry name" value="SF3 HELICASE DOMAIN-CONTAINING PROTEIN"/>
    <property type="match status" value="1"/>
</dbReference>
<dbReference type="InterPro" id="IPR051620">
    <property type="entry name" value="ORF904-like_C"/>
</dbReference>
<reference evidence="5 6" key="1">
    <citation type="journal article" date="2014" name="Antonie Van Leeuwenhoek">
        <title>Hyphomonas beringensis sp. nov. and Hyphomonas chukchiensis sp. nov., isolated from surface seawater of the Bering Sea and Chukchi Sea.</title>
        <authorList>
            <person name="Li C."/>
            <person name="Lai Q."/>
            <person name="Li G."/>
            <person name="Dong C."/>
            <person name="Wang J."/>
            <person name="Liao Y."/>
            <person name="Shao Z."/>
        </authorList>
    </citation>
    <scope>NUCLEOTIDE SEQUENCE [LARGE SCALE GENOMIC DNA]</scope>
    <source>
        <strain evidence="5 6">SCH89</strain>
    </source>
</reference>
<evidence type="ECO:0000256" key="3">
    <source>
        <dbReference type="ARBA" id="ARBA00022840"/>
    </source>
</evidence>
<dbReference type="eggNOG" id="COG3378">
    <property type="taxonomic scope" value="Bacteria"/>
</dbReference>
<dbReference type="SUPFAM" id="SSF52540">
    <property type="entry name" value="P-loop containing nucleoside triphosphate hydrolases"/>
    <property type="match status" value="1"/>
</dbReference>
<evidence type="ECO:0000259" key="4">
    <source>
        <dbReference type="PROSITE" id="PS51206"/>
    </source>
</evidence>
<dbReference type="RefSeq" id="WP_051624731.1">
    <property type="nucleotide sequence ID" value="NZ_ARYL01000013.1"/>
</dbReference>
<dbReference type="GO" id="GO:0005524">
    <property type="term" value="F:ATP binding"/>
    <property type="evidence" value="ECO:0007669"/>
    <property type="project" value="UniProtKB-KW"/>
</dbReference>
<accession>A0A059G7W2</accession>
<dbReference type="STRING" id="1280953.HOC_10169"/>
<dbReference type="PATRIC" id="fig|1280953.3.peg.2055"/>
<dbReference type="Pfam" id="PF08706">
    <property type="entry name" value="D5_N"/>
    <property type="match status" value="1"/>
</dbReference>
<keyword evidence="2" id="KW-0378">Hydrolase</keyword>
<dbReference type="Proteomes" id="UP000024942">
    <property type="component" value="Unassembled WGS sequence"/>
</dbReference>
<dbReference type="InterPro" id="IPR014818">
    <property type="entry name" value="Phage/plasmid_primase_P4_C"/>
</dbReference>
<dbReference type="PANTHER" id="PTHR35372">
    <property type="entry name" value="ATP BINDING PROTEIN-RELATED"/>
    <property type="match status" value="1"/>
</dbReference>
<name>A0A059G7W2_9PROT</name>
<evidence type="ECO:0000313" key="5">
    <source>
        <dbReference type="EMBL" id="KDA02578.1"/>
    </source>
</evidence>
<evidence type="ECO:0000256" key="2">
    <source>
        <dbReference type="ARBA" id="ARBA00022801"/>
    </source>
</evidence>
<dbReference type="Pfam" id="PF19263">
    <property type="entry name" value="DUF5906"/>
    <property type="match status" value="1"/>
</dbReference>
<proteinExistence type="predicted"/>